<name>A0A378A741_KLEPN</name>
<dbReference type="Proteomes" id="UP000255192">
    <property type="component" value="Unassembled WGS sequence"/>
</dbReference>
<reference evidence="1 2" key="1">
    <citation type="submission" date="2018-06" db="EMBL/GenBank/DDBJ databases">
        <authorList>
            <consortium name="Pathogen Informatics"/>
            <person name="Doyle S."/>
        </authorList>
    </citation>
    <scope>NUCLEOTIDE SEQUENCE [LARGE SCALE GENOMIC DNA]</scope>
    <source>
        <strain evidence="1 2">NCTC204</strain>
    </source>
</reference>
<proteinExistence type="predicted"/>
<evidence type="ECO:0000313" key="2">
    <source>
        <dbReference type="Proteomes" id="UP000255192"/>
    </source>
</evidence>
<organism evidence="1 2">
    <name type="scientific">Klebsiella pneumoniae</name>
    <dbReference type="NCBI Taxonomy" id="573"/>
    <lineage>
        <taxon>Bacteria</taxon>
        <taxon>Pseudomonadati</taxon>
        <taxon>Pseudomonadota</taxon>
        <taxon>Gammaproteobacteria</taxon>
        <taxon>Enterobacterales</taxon>
        <taxon>Enterobacteriaceae</taxon>
        <taxon>Klebsiella/Raoultella group</taxon>
        <taxon>Klebsiella</taxon>
        <taxon>Klebsiella pneumoniae complex</taxon>
    </lineage>
</organism>
<protein>
    <submittedName>
        <fullName evidence="1">Putative DEOR-type transcriptional regulator</fullName>
    </submittedName>
</protein>
<dbReference type="AlphaFoldDB" id="A0A378A741"/>
<gene>
    <name evidence="1" type="primary">agaR_3</name>
    <name evidence="1" type="ORF">NCTC204_02776</name>
</gene>
<accession>A0A378A741</accession>
<dbReference type="EMBL" id="UGMD01000002">
    <property type="protein sequence ID" value="STU98270.1"/>
    <property type="molecule type" value="Genomic_DNA"/>
</dbReference>
<sequence>MTPQVVAAEYHACFLAAGLTNSYTNNECLTWLNTALHKTNQER</sequence>
<evidence type="ECO:0000313" key="1">
    <source>
        <dbReference type="EMBL" id="STU98270.1"/>
    </source>
</evidence>